<dbReference type="InParanoid" id="A0A409YWC9"/>
<accession>A0A409YWC9</accession>
<dbReference type="EMBL" id="NHYE01000147">
    <property type="protein sequence ID" value="PPR07278.1"/>
    <property type="molecule type" value="Genomic_DNA"/>
</dbReference>
<dbReference type="Proteomes" id="UP000284706">
    <property type="component" value="Unassembled WGS sequence"/>
</dbReference>
<dbReference type="InterPro" id="IPR000719">
    <property type="entry name" value="Prot_kinase_dom"/>
</dbReference>
<dbReference type="AlphaFoldDB" id="A0A409YWC9"/>
<keyword evidence="3" id="KW-1185">Reference proteome</keyword>
<organism evidence="2 3">
    <name type="scientific">Gymnopilus dilepis</name>
    <dbReference type="NCBI Taxonomy" id="231916"/>
    <lineage>
        <taxon>Eukaryota</taxon>
        <taxon>Fungi</taxon>
        <taxon>Dikarya</taxon>
        <taxon>Basidiomycota</taxon>
        <taxon>Agaricomycotina</taxon>
        <taxon>Agaricomycetes</taxon>
        <taxon>Agaricomycetidae</taxon>
        <taxon>Agaricales</taxon>
        <taxon>Agaricineae</taxon>
        <taxon>Hymenogastraceae</taxon>
        <taxon>Gymnopilus</taxon>
    </lineage>
</organism>
<comment type="caution">
    <text evidence="2">The sequence shown here is derived from an EMBL/GenBank/DDBJ whole genome shotgun (WGS) entry which is preliminary data.</text>
</comment>
<dbReference type="SUPFAM" id="SSF56112">
    <property type="entry name" value="Protein kinase-like (PK-like)"/>
    <property type="match status" value="1"/>
</dbReference>
<dbReference type="OrthoDB" id="2722301at2759"/>
<protein>
    <recommendedName>
        <fullName evidence="1">Protein kinase domain-containing protein</fullName>
    </recommendedName>
</protein>
<gene>
    <name evidence="2" type="ORF">CVT26_012438</name>
</gene>
<proteinExistence type="predicted"/>
<dbReference type="GO" id="GO:0005524">
    <property type="term" value="F:ATP binding"/>
    <property type="evidence" value="ECO:0007669"/>
    <property type="project" value="InterPro"/>
</dbReference>
<evidence type="ECO:0000313" key="2">
    <source>
        <dbReference type="EMBL" id="PPR07278.1"/>
    </source>
</evidence>
<dbReference type="PROSITE" id="PS50011">
    <property type="entry name" value="PROTEIN_KINASE_DOM"/>
    <property type="match status" value="1"/>
</dbReference>
<evidence type="ECO:0000313" key="3">
    <source>
        <dbReference type="Proteomes" id="UP000284706"/>
    </source>
</evidence>
<sequence length="434" mass="51031">MDALQRIFAFDKKEEPDMREVKERRKFWDSPQTFQWFKDRGYTLYSRTLDDEGNPLCLTVPRLPSEIFQEAQYPFAYHDGSVSTMSGTPLGVEEFAGTVAFAQDTLNRHVAIKIVPDGTDEYRVLRFLTQQKFEDIQKHCLIPVLELLPVESFWFAIMPRWGTGILAPTLDKAYEVLDIMHSMLKALTYLHEHNISHGVSTFPFFFVYILRDIKFGNVLVNQFAEETIFDENSSRRELRRKGLLSYALFDFDLSIMLPPGSDRTTYRLPYQRSWGTFNWTMDTAQGEFDFNPFVLDVGTMGVVFCTKFQIPFLAPLLDKMTTRFLEKRFTASEALRFFEKMRSQLTKAELDQEVISRFPGNTVPYYEYDRWKSIPHDVAKQWSSYKEPPIPWSIRILRTLCQRIWILHAVAHVRWLSFRANSFVQGVFLRLRLR</sequence>
<feature type="domain" description="Protein kinase" evidence="1">
    <location>
        <begin position="84"/>
        <end position="369"/>
    </location>
</feature>
<name>A0A409YWC9_9AGAR</name>
<dbReference type="Gene3D" id="1.10.510.10">
    <property type="entry name" value="Transferase(Phosphotransferase) domain 1"/>
    <property type="match status" value="1"/>
</dbReference>
<reference evidence="2 3" key="1">
    <citation type="journal article" date="2018" name="Evol. Lett.">
        <title>Horizontal gene cluster transfer increased hallucinogenic mushroom diversity.</title>
        <authorList>
            <person name="Reynolds H.T."/>
            <person name="Vijayakumar V."/>
            <person name="Gluck-Thaler E."/>
            <person name="Korotkin H.B."/>
            <person name="Matheny P.B."/>
            <person name="Slot J.C."/>
        </authorList>
    </citation>
    <scope>NUCLEOTIDE SEQUENCE [LARGE SCALE GENOMIC DNA]</scope>
    <source>
        <strain evidence="2 3">SRW20</strain>
    </source>
</reference>
<dbReference type="InterPro" id="IPR011009">
    <property type="entry name" value="Kinase-like_dom_sf"/>
</dbReference>
<dbReference type="GO" id="GO:0004672">
    <property type="term" value="F:protein kinase activity"/>
    <property type="evidence" value="ECO:0007669"/>
    <property type="project" value="InterPro"/>
</dbReference>
<evidence type="ECO:0000259" key="1">
    <source>
        <dbReference type="PROSITE" id="PS50011"/>
    </source>
</evidence>